<reference evidence="3 4" key="1">
    <citation type="journal article" date="2016" name="Genome Biol. Evol.">
        <title>Divergent and convergent evolution of fungal pathogenicity.</title>
        <authorList>
            <person name="Shang Y."/>
            <person name="Xiao G."/>
            <person name="Zheng P."/>
            <person name="Cen K."/>
            <person name="Zhan S."/>
            <person name="Wang C."/>
        </authorList>
    </citation>
    <scope>NUCLEOTIDE SEQUENCE [LARGE SCALE GENOMIC DNA]</scope>
    <source>
        <strain evidence="3 4">RCEF 2490</strain>
    </source>
</reference>
<dbReference type="GO" id="GO:0005829">
    <property type="term" value="C:cytosol"/>
    <property type="evidence" value="ECO:0007669"/>
    <property type="project" value="TreeGrafter"/>
</dbReference>
<accession>A0A166PVB4</accession>
<dbReference type="PANTHER" id="PTHR20882:SF14">
    <property type="entry name" value="CYTOPLASMIC TRNA 2-THIOLATION PROTEIN 2"/>
    <property type="match status" value="1"/>
</dbReference>
<keyword evidence="4" id="KW-1185">Reference proteome</keyword>
<sequence length="129" mass="14358">MPVYYPLREVFKNEIMTYLDLVPTVKDLMPEDGSNSGNIVSHKDMSISDVVERYFESVEGAYSGIVANVVRTTGKLDGVVSGEFCRLCGMTLDGPGDSRWAGELGDEIDEFEVDHEVHLCYGCRRTIRG</sequence>
<evidence type="ECO:0000313" key="4">
    <source>
        <dbReference type="Proteomes" id="UP000078544"/>
    </source>
</evidence>
<dbReference type="AlphaFoldDB" id="A0A166PVB4"/>
<organism evidence="3 4">
    <name type="scientific">Moelleriella libera RCEF 2490</name>
    <dbReference type="NCBI Taxonomy" id="1081109"/>
    <lineage>
        <taxon>Eukaryota</taxon>
        <taxon>Fungi</taxon>
        <taxon>Dikarya</taxon>
        <taxon>Ascomycota</taxon>
        <taxon>Pezizomycotina</taxon>
        <taxon>Sordariomycetes</taxon>
        <taxon>Hypocreomycetidae</taxon>
        <taxon>Hypocreales</taxon>
        <taxon>Clavicipitaceae</taxon>
        <taxon>Moelleriella</taxon>
    </lineage>
</organism>
<dbReference type="InterPro" id="IPR019407">
    <property type="entry name" value="CTU2"/>
</dbReference>
<dbReference type="EMBL" id="AZGY01000003">
    <property type="protein sequence ID" value="KZZ99300.1"/>
    <property type="molecule type" value="Genomic_DNA"/>
</dbReference>
<keyword evidence="1" id="KW-0963">Cytoplasm</keyword>
<protein>
    <submittedName>
        <fullName evidence="3">Thiouridylase, cytoplasmic, subunit 2</fullName>
    </submittedName>
</protein>
<proteinExistence type="predicted"/>
<dbReference type="Pfam" id="PF10288">
    <property type="entry name" value="CTU2"/>
    <property type="match status" value="1"/>
</dbReference>
<evidence type="ECO:0000256" key="1">
    <source>
        <dbReference type="ARBA" id="ARBA00022490"/>
    </source>
</evidence>
<dbReference type="Proteomes" id="UP000078544">
    <property type="component" value="Unassembled WGS sequence"/>
</dbReference>
<dbReference type="GO" id="GO:0000049">
    <property type="term" value="F:tRNA binding"/>
    <property type="evidence" value="ECO:0007669"/>
    <property type="project" value="InterPro"/>
</dbReference>
<evidence type="ECO:0000256" key="2">
    <source>
        <dbReference type="ARBA" id="ARBA00022694"/>
    </source>
</evidence>
<gene>
    <name evidence="3" type="ORF">AAL_01872</name>
</gene>
<dbReference type="PANTHER" id="PTHR20882">
    <property type="entry name" value="CYTOPLASMIC TRNA 2-THIOLATION PROTEIN 2"/>
    <property type="match status" value="1"/>
</dbReference>
<dbReference type="STRING" id="1081109.A0A166PVB4"/>
<dbReference type="OrthoDB" id="25129at2759"/>
<dbReference type="GO" id="GO:0016783">
    <property type="term" value="F:sulfurtransferase activity"/>
    <property type="evidence" value="ECO:0007669"/>
    <property type="project" value="TreeGrafter"/>
</dbReference>
<comment type="caution">
    <text evidence="3">The sequence shown here is derived from an EMBL/GenBank/DDBJ whole genome shotgun (WGS) entry which is preliminary data.</text>
</comment>
<name>A0A166PVB4_9HYPO</name>
<dbReference type="GO" id="GO:0002143">
    <property type="term" value="P:tRNA wobble position uridine thiolation"/>
    <property type="evidence" value="ECO:0007669"/>
    <property type="project" value="TreeGrafter"/>
</dbReference>
<evidence type="ECO:0000313" key="3">
    <source>
        <dbReference type="EMBL" id="KZZ99300.1"/>
    </source>
</evidence>
<keyword evidence="2" id="KW-0819">tRNA processing</keyword>